<evidence type="ECO:0000313" key="1">
    <source>
        <dbReference type="EMBL" id="KAB2341385.1"/>
    </source>
</evidence>
<proteinExistence type="predicted"/>
<protein>
    <submittedName>
        <fullName evidence="1">Uncharacterized protein</fullName>
    </submittedName>
</protein>
<dbReference type="OrthoDB" id="4263108at2"/>
<gene>
    <name evidence="1" type="ORF">F8566_42525</name>
</gene>
<keyword evidence="2" id="KW-1185">Reference proteome</keyword>
<evidence type="ECO:0000313" key="2">
    <source>
        <dbReference type="Proteomes" id="UP000468735"/>
    </source>
</evidence>
<sequence>MMSWPPSAIGRASSWMGNASTMPSVSSASAISGTTPSSRKVVRAFSLHSAGSSLPVAALLLARLRRYPVVRRSPVVRAA</sequence>
<name>A0A6H9YK17_9ACTN</name>
<comment type="caution">
    <text evidence="1">The sequence shown here is derived from an EMBL/GenBank/DDBJ whole genome shotgun (WGS) entry which is preliminary data.</text>
</comment>
<dbReference type="AlphaFoldDB" id="A0A6H9YK17"/>
<reference evidence="1 2" key="1">
    <citation type="submission" date="2019-09" db="EMBL/GenBank/DDBJ databases">
        <title>Actinomadura physcomitrii sp. nov., a novel actinomycete isolated from moss [Physcomitrium sphaericum (Ludw) Fuernr].</title>
        <authorList>
            <person name="Zhuang X."/>
            <person name="Liu C."/>
        </authorList>
    </citation>
    <scope>NUCLEOTIDE SEQUENCE [LARGE SCALE GENOMIC DNA]</scope>
    <source>
        <strain evidence="1 2">HMC1</strain>
    </source>
</reference>
<accession>A0A6H9YK17</accession>
<organism evidence="1 2">
    <name type="scientific">Actinomadura rudentiformis</name>
    <dbReference type="NCBI Taxonomy" id="359158"/>
    <lineage>
        <taxon>Bacteria</taxon>
        <taxon>Bacillati</taxon>
        <taxon>Actinomycetota</taxon>
        <taxon>Actinomycetes</taxon>
        <taxon>Streptosporangiales</taxon>
        <taxon>Thermomonosporaceae</taxon>
        <taxon>Actinomadura</taxon>
    </lineage>
</organism>
<dbReference type="Proteomes" id="UP000468735">
    <property type="component" value="Unassembled WGS sequence"/>
</dbReference>
<dbReference type="EMBL" id="WBMT01000026">
    <property type="protein sequence ID" value="KAB2341385.1"/>
    <property type="molecule type" value="Genomic_DNA"/>
</dbReference>